<dbReference type="AlphaFoldDB" id="A0A8H3H7R0"/>
<dbReference type="SUPFAM" id="SSF57850">
    <property type="entry name" value="RING/U-box"/>
    <property type="match status" value="1"/>
</dbReference>
<name>A0A8H3H7R0_9AGAM</name>
<comment type="caution">
    <text evidence="5">The sequence shown here is derived from an EMBL/GenBank/DDBJ whole genome shotgun (WGS) entry which is preliminary data.</text>
</comment>
<feature type="coiled-coil region" evidence="2">
    <location>
        <begin position="49"/>
        <end position="104"/>
    </location>
</feature>
<keyword evidence="2" id="KW-0175">Coiled coil</keyword>
<dbReference type="InterPro" id="IPR001841">
    <property type="entry name" value="Znf_RING"/>
</dbReference>
<gene>
    <name evidence="5" type="ORF">RDB_LOCUS111793</name>
</gene>
<keyword evidence="1" id="KW-0862">Zinc</keyword>
<accession>A0A8H3H7R0</accession>
<proteinExistence type="predicted"/>
<feature type="compositionally biased region" description="Polar residues" evidence="3">
    <location>
        <begin position="163"/>
        <end position="177"/>
    </location>
</feature>
<evidence type="ECO:0000256" key="3">
    <source>
        <dbReference type="SAM" id="MobiDB-lite"/>
    </source>
</evidence>
<evidence type="ECO:0000256" key="1">
    <source>
        <dbReference type="PROSITE-ProRule" id="PRU00175"/>
    </source>
</evidence>
<evidence type="ECO:0000256" key="2">
    <source>
        <dbReference type="SAM" id="Coils"/>
    </source>
</evidence>
<dbReference type="GO" id="GO:0008270">
    <property type="term" value="F:zinc ion binding"/>
    <property type="evidence" value="ECO:0007669"/>
    <property type="project" value="UniProtKB-KW"/>
</dbReference>
<feature type="region of interest" description="Disordered" evidence="3">
    <location>
        <begin position="108"/>
        <end position="192"/>
    </location>
</feature>
<evidence type="ECO:0000313" key="6">
    <source>
        <dbReference type="Proteomes" id="UP000663861"/>
    </source>
</evidence>
<dbReference type="InterPro" id="IPR013083">
    <property type="entry name" value="Znf_RING/FYVE/PHD"/>
</dbReference>
<reference evidence="5" key="1">
    <citation type="submission" date="2021-01" db="EMBL/GenBank/DDBJ databases">
        <authorList>
            <person name="Kaushik A."/>
        </authorList>
    </citation>
    <scope>NUCLEOTIDE SEQUENCE</scope>
    <source>
        <strain evidence="5">AG4-RS23</strain>
    </source>
</reference>
<protein>
    <recommendedName>
        <fullName evidence="4">RING-type domain-containing protein</fullName>
    </recommendedName>
</protein>
<dbReference type="Proteomes" id="UP000663861">
    <property type="component" value="Unassembled WGS sequence"/>
</dbReference>
<keyword evidence="1" id="KW-0863">Zinc-finger</keyword>
<organism evidence="5 6">
    <name type="scientific">Rhizoctonia solani</name>
    <dbReference type="NCBI Taxonomy" id="456999"/>
    <lineage>
        <taxon>Eukaryota</taxon>
        <taxon>Fungi</taxon>
        <taxon>Dikarya</taxon>
        <taxon>Basidiomycota</taxon>
        <taxon>Agaricomycotina</taxon>
        <taxon>Agaricomycetes</taxon>
        <taxon>Cantharellales</taxon>
        <taxon>Ceratobasidiaceae</taxon>
        <taxon>Rhizoctonia</taxon>
    </lineage>
</organism>
<feature type="domain" description="RING-type" evidence="4">
    <location>
        <begin position="233"/>
        <end position="280"/>
    </location>
</feature>
<dbReference type="EMBL" id="CAJMWY010002585">
    <property type="protein sequence ID" value="CAE6491322.1"/>
    <property type="molecule type" value="Genomic_DNA"/>
</dbReference>
<sequence>MDLFQVDQEIINDPSLEWTAQLFGQLSYHLLAPLRVPEPLDEYALNMRILGADHKRNSAEEKLKTLEAEARVLRTQVLDKEQEVARLNLNAQRKQDEVQRLKTQLARAFRPPPKEQSGFSSWFLGRSQAGESPSTSSKHKGKGLEDSVGRLVNPAGREENGISLRSSRPPTAQTSVSPKAVGSLARQRTASEEEEARSLEVAFRLQQQFDDETIQLSLAEALARSMEQPQFECRICMETCSDEDIAWVDGCEHSCCRECMRGDIQSKIEERRYPIPCPLCVAGAGGNHEQQHGIGTIPAWVVETIGISPELFNIYTEMQLAEHSIMIDCRGC</sequence>
<evidence type="ECO:0000259" key="4">
    <source>
        <dbReference type="PROSITE" id="PS50089"/>
    </source>
</evidence>
<dbReference type="PROSITE" id="PS50089">
    <property type="entry name" value="ZF_RING_2"/>
    <property type="match status" value="1"/>
</dbReference>
<dbReference type="Gene3D" id="3.30.40.10">
    <property type="entry name" value="Zinc/RING finger domain, C3HC4 (zinc finger)"/>
    <property type="match status" value="1"/>
</dbReference>
<evidence type="ECO:0000313" key="5">
    <source>
        <dbReference type="EMBL" id="CAE6491322.1"/>
    </source>
</evidence>
<keyword evidence="1" id="KW-0479">Metal-binding</keyword>